<sequence length="404" mass="44705">MAFEFPALILIRKLHAPTIYGFCTIIFGVAAIGTAYATTYAEIIILRLILGCGEAVVQSAFVYMSLWYRREELSARAGNVYLTTPLAGAVAGIIAHYVGANLDGARGLRSWQWLFIIEGIPTIAWGILMWTLMPRLPDKEVNSNYSLFFRSEEERRLIILRLVEGRNVIDARVSWPQVLLALKDVKTWLMAYITASIGLALAAFGVFLPTFIKAFGFSPLTTQLYSIIPYGSAFISLIVVSRIVDSFNKRAIPLLILVAIAIAGFILLITTTNRVALVVGATLINVAVYPSIVICAAWIPSNHAGYTKRATAFSVLQVFIQSFSIAGTQIYNTPPRFLKGHGVLLGLLSLCLVTILVVCWIMKKSNNKKDQEAAVWRERGEVNPAESESLETLCDAHPNYRYVY</sequence>
<dbReference type="Proteomes" id="UP000191004">
    <property type="component" value="Unassembled WGS sequence"/>
</dbReference>
<comment type="caution">
    <text evidence="8">The sequence shown here is derived from an EMBL/GenBank/DDBJ whole genome shotgun (WGS) entry which is preliminary data.</text>
</comment>
<feature type="transmembrane region" description="Helical" evidence="6">
    <location>
        <begin position="111"/>
        <end position="133"/>
    </location>
</feature>
<dbReference type="PANTHER" id="PTHR43791">
    <property type="entry name" value="PERMEASE-RELATED"/>
    <property type="match status" value="1"/>
</dbReference>
<evidence type="ECO:0000256" key="6">
    <source>
        <dbReference type="SAM" id="Phobius"/>
    </source>
</evidence>
<dbReference type="SUPFAM" id="SSF103473">
    <property type="entry name" value="MFS general substrate transporter"/>
    <property type="match status" value="1"/>
</dbReference>
<evidence type="ECO:0000256" key="5">
    <source>
        <dbReference type="ARBA" id="ARBA00023136"/>
    </source>
</evidence>
<evidence type="ECO:0000256" key="1">
    <source>
        <dbReference type="ARBA" id="ARBA00004141"/>
    </source>
</evidence>
<dbReference type="PANTHER" id="PTHR43791:SF36">
    <property type="entry name" value="TRANSPORTER, PUTATIVE (AFU_ORTHOLOGUE AFUA_6G08340)-RELATED"/>
    <property type="match status" value="1"/>
</dbReference>
<dbReference type="EMBL" id="LVVK01000020">
    <property type="protein sequence ID" value="OPB38882.1"/>
    <property type="molecule type" value="Genomic_DNA"/>
</dbReference>
<protein>
    <recommendedName>
        <fullName evidence="7">Major facilitator superfamily (MFS) profile domain-containing protein</fullName>
    </recommendedName>
</protein>
<dbReference type="InterPro" id="IPR036259">
    <property type="entry name" value="MFS_trans_sf"/>
</dbReference>
<dbReference type="InterPro" id="IPR011701">
    <property type="entry name" value="MFS"/>
</dbReference>
<dbReference type="InterPro" id="IPR020846">
    <property type="entry name" value="MFS_dom"/>
</dbReference>
<comment type="subcellular location">
    <subcellularLocation>
        <location evidence="1">Membrane</location>
        <topology evidence="1">Multi-pass membrane protein</topology>
    </subcellularLocation>
</comment>
<evidence type="ECO:0000313" key="8">
    <source>
        <dbReference type="EMBL" id="OPB38882.1"/>
    </source>
</evidence>
<dbReference type="Pfam" id="PF07690">
    <property type="entry name" value="MFS_1"/>
    <property type="match status" value="1"/>
</dbReference>
<proteinExistence type="predicted"/>
<feature type="transmembrane region" description="Helical" evidence="6">
    <location>
        <begin position="311"/>
        <end position="331"/>
    </location>
</feature>
<evidence type="ECO:0000259" key="7">
    <source>
        <dbReference type="PROSITE" id="PS50850"/>
    </source>
</evidence>
<feature type="transmembrane region" description="Helical" evidence="6">
    <location>
        <begin position="189"/>
        <end position="212"/>
    </location>
</feature>
<evidence type="ECO:0000256" key="2">
    <source>
        <dbReference type="ARBA" id="ARBA00022448"/>
    </source>
</evidence>
<dbReference type="GO" id="GO:0016020">
    <property type="term" value="C:membrane"/>
    <property type="evidence" value="ECO:0007669"/>
    <property type="project" value="UniProtKB-SubCell"/>
</dbReference>
<gene>
    <name evidence="8" type="ORF">A0O28_0019880</name>
</gene>
<feature type="domain" description="Major facilitator superfamily (MFS) profile" evidence="7">
    <location>
        <begin position="1"/>
        <end position="366"/>
    </location>
</feature>
<feature type="transmembrane region" description="Helical" evidence="6">
    <location>
        <begin position="275"/>
        <end position="299"/>
    </location>
</feature>
<dbReference type="GO" id="GO:0022857">
    <property type="term" value="F:transmembrane transporter activity"/>
    <property type="evidence" value="ECO:0007669"/>
    <property type="project" value="InterPro"/>
</dbReference>
<evidence type="ECO:0000256" key="3">
    <source>
        <dbReference type="ARBA" id="ARBA00022692"/>
    </source>
</evidence>
<feature type="transmembrane region" description="Helical" evidence="6">
    <location>
        <begin position="251"/>
        <end position="269"/>
    </location>
</feature>
<keyword evidence="9" id="KW-1185">Reference proteome</keyword>
<dbReference type="Gene3D" id="1.20.1250.20">
    <property type="entry name" value="MFS general substrate transporter like domains"/>
    <property type="match status" value="2"/>
</dbReference>
<dbReference type="PROSITE" id="PS50850">
    <property type="entry name" value="MFS"/>
    <property type="match status" value="1"/>
</dbReference>
<evidence type="ECO:0000313" key="9">
    <source>
        <dbReference type="Proteomes" id="UP000191004"/>
    </source>
</evidence>
<feature type="transmembrane region" description="Helical" evidence="6">
    <location>
        <begin position="44"/>
        <end position="68"/>
    </location>
</feature>
<keyword evidence="3 6" id="KW-0812">Transmembrane</keyword>
<evidence type="ECO:0000256" key="4">
    <source>
        <dbReference type="ARBA" id="ARBA00022989"/>
    </source>
</evidence>
<feature type="transmembrane region" description="Helical" evidence="6">
    <location>
        <begin position="343"/>
        <end position="362"/>
    </location>
</feature>
<feature type="transmembrane region" description="Helical" evidence="6">
    <location>
        <begin position="224"/>
        <end position="244"/>
    </location>
</feature>
<keyword evidence="5 6" id="KW-0472">Membrane</keyword>
<feature type="transmembrane region" description="Helical" evidence="6">
    <location>
        <begin position="80"/>
        <end position="99"/>
    </location>
</feature>
<feature type="transmembrane region" description="Helical" evidence="6">
    <location>
        <begin position="19"/>
        <end position="38"/>
    </location>
</feature>
<accession>A0A1T3CCV6</accession>
<reference evidence="8 9" key="1">
    <citation type="submission" date="2016-04" db="EMBL/GenBank/DDBJ databases">
        <title>Multiple horizontal gene transfer events from other fungi enriched the ability of the initially mycotrophic fungus Trichoderma (Ascomycota) to feed on dead plant biomass.</title>
        <authorList>
            <person name="Atanasova L."/>
            <person name="Chenthamara K."/>
            <person name="Zhang J."/>
            <person name="Grujic M."/>
            <person name="Henrissat B."/>
            <person name="Kuo A."/>
            <person name="Aertz A."/>
            <person name="Salamov A."/>
            <person name="Lipzen A."/>
            <person name="Labutti K."/>
            <person name="Barry K."/>
            <person name="Miao Y."/>
            <person name="Rahimi M.J."/>
            <person name="Shen Q."/>
            <person name="Grigoriev I.V."/>
            <person name="Kubicek C.P."/>
            <person name="Druzhinina I.S."/>
        </authorList>
    </citation>
    <scope>NUCLEOTIDE SEQUENCE [LARGE SCALE GENOMIC DNA]</scope>
    <source>
        <strain evidence="8 9">NJAU 4742</strain>
    </source>
</reference>
<keyword evidence="2" id="KW-0813">Transport</keyword>
<keyword evidence="4 6" id="KW-1133">Transmembrane helix</keyword>
<organism evidence="8 9">
    <name type="scientific">Trichoderma guizhouense</name>
    <dbReference type="NCBI Taxonomy" id="1491466"/>
    <lineage>
        <taxon>Eukaryota</taxon>
        <taxon>Fungi</taxon>
        <taxon>Dikarya</taxon>
        <taxon>Ascomycota</taxon>
        <taxon>Pezizomycotina</taxon>
        <taxon>Sordariomycetes</taxon>
        <taxon>Hypocreomycetidae</taxon>
        <taxon>Hypocreales</taxon>
        <taxon>Hypocreaceae</taxon>
        <taxon>Trichoderma</taxon>
    </lineage>
</organism>
<name>A0A1T3CCV6_9HYPO</name>
<dbReference type="AlphaFoldDB" id="A0A1T3CCV6"/>